<feature type="domain" description="CDC48 N-terminal subdomain" evidence="9">
    <location>
        <begin position="26"/>
        <end position="111"/>
    </location>
</feature>
<evidence type="ECO:0000256" key="2">
    <source>
        <dbReference type="ARBA" id="ARBA00022737"/>
    </source>
</evidence>
<feature type="domain" description="AAA+ ATPase" evidence="7">
    <location>
        <begin position="233"/>
        <end position="369"/>
    </location>
</feature>
<organism evidence="10 11">
    <name type="scientific">Desulforudis audaxviator (strain MP104C)</name>
    <dbReference type="NCBI Taxonomy" id="477974"/>
    <lineage>
        <taxon>Bacteria</taxon>
        <taxon>Bacillati</taxon>
        <taxon>Bacillota</taxon>
        <taxon>Clostridia</taxon>
        <taxon>Thermoanaerobacterales</taxon>
        <taxon>Candidatus Desulforudaceae</taxon>
        <taxon>Candidatus Desulforudis</taxon>
    </lineage>
</organism>
<keyword evidence="4 5" id="KW-0067">ATP-binding</keyword>
<dbReference type="Gene3D" id="3.40.50.300">
    <property type="entry name" value="P-loop containing nucleotide triphosphate hydrolases"/>
    <property type="match status" value="2"/>
</dbReference>
<dbReference type="FunFam" id="2.40.40.20:FF:000007">
    <property type="entry name" value="AAA family ATPase"/>
    <property type="match status" value="1"/>
</dbReference>
<dbReference type="Pfam" id="PF00004">
    <property type="entry name" value="AAA"/>
    <property type="match status" value="2"/>
</dbReference>
<evidence type="ECO:0000256" key="3">
    <source>
        <dbReference type="ARBA" id="ARBA00022741"/>
    </source>
</evidence>
<accession>B1I4U3</accession>
<dbReference type="FunFam" id="3.40.50.300:FF:000012">
    <property type="entry name" value="Transitional endoplasmic reticulum ATPase"/>
    <property type="match status" value="1"/>
</dbReference>
<keyword evidence="11" id="KW-1185">Reference proteome</keyword>
<dbReference type="InterPro" id="IPR003960">
    <property type="entry name" value="ATPase_AAA_CS"/>
</dbReference>
<reference evidence="11" key="1">
    <citation type="submission" date="2007-10" db="EMBL/GenBank/DDBJ databases">
        <title>Complete sequence of chromosome of Desulforudis audaxviator MP104C.</title>
        <authorList>
            <person name="Copeland A."/>
            <person name="Lucas S."/>
            <person name="Lapidus A."/>
            <person name="Barry K."/>
            <person name="Glavina del Rio T."/>
            <person name="Dalin E."/>
            <person name="Tice H."/>
            <person name="Bruce D."/>
            <person name="Pitluck S."/>
            <person name="Lowry S.R."/>
            <person name="Larimer F."/>
            <person name="Land M.L."/>
            <person name="Hauser L."/>
            <person name="Kyrpides N."/>
            <person name="Ivanova N.N."/>
            <person name="Richardson P."/>
        </authorList>
    </citation>
    <scope>NUCLEOTIDE SEQUENCE [LARGE SCALE GENOMIC DNA]</scope>
    <source>
        <strain evidence="11">MP104C</strain>
    </source>
</reference>
<evidence type="ECO:0000256" key="1">
    <source>
        <dbReference type="ARBA" id="ARBA00009833"/>
    </source>
</evidence>
<dbReference type="InterPro" id="IPR027417">
    <property type="entry name" value="P-loop_NTPase"/>
</dbReference>
<dbReference type="Pfam" id="PF17862">
    <property type="entry name" value="AAA_lid_3"/>
    <property type="match status" value="2"/>
</dbReference>
<dbReference type="SMART" id="SM01072">
    <property type="entry name" value="CDC48_2"/>
    <property type="match status" value="1"/>
</dbReference>
<feature type="region of interest" description="Disordered" evidence="6">
    <location>
        <begin position="728"/>
        <end position="753"/>
    </location>
</feature>
<evidence type="ECO:0000259" key="8">
    <source>
        <dbReference type="SMART" id="SM01072"/>
    </source>
</evidence>
<dbReference type="GO" id="GO:0016887">
    <property type="term" value="F:ATP hydrolysis activity"/>
    <property type="evidence" value="ECO:0007669"/>
    <property type="project" value="InterPro"/>
</dbReference>
<dbReference type="PROSITE" id="PS00674">
    <property type="entry name" value="AAA"/>
    <property type="match status" value="2"/>
</dbReference>
<evidence type="ECO:0000259" key="9">
    <source>
        <dbReference type="SMART" id="SM01073"/>
    </source>
</evidence>
<dbReference type="InterPro" id="IPR003593">
    <property type="entry name" value="AAA+_ATPase"/>
</dbReference>
<dbReference type="Gene3D" id="3.10.330.10">
    <property type="match status" value="1"/>
</dbReference>
<dbReference type="GO" id="GO:0005524">
    <property type="term" value="F:ATP binding"/>
    <property type="evidence" value="ECO:0007669"/>
    <property type="project" value="UniProtKB-KW"/>
</dbReference>
<evidence type="ECO:0000259" key="7">
    <source>
        <dbReference type="SMART" id="SM00382"/>
    </source>
</evidence>
<name>B1I4U3_DESAP</name>
<protein>
    <submittedName>
        <fullName evidence="10">AAA family ATPase, CDC48 subfamily</fullName>
        <ecNumber evidence="10">3.6.4.6</ecNumber>
    </submittedName>
</protein>
<dbReference type="SMART" id="SM00382">
    <property type="entry name" value="AAA"/>
    <property type="match status" value="2"/>
</dbReference>
<gene>
    <name evidence="10" type="ordered locus">Daud_1492</name>
</gene>
<dbReference type="KEGG" id="dau:Daud_1492"/>
<dbReference type="InterPro" id="IPR029067">
    <property type="entry name" value="CDC48_domain_2-like_sf"/>
</dbReference>
<dbReference type="eggNOG" id="COG1222">
    <property type="taxonomic scope" value="Bacteria"/>
</dbReference>
<dbReference type="PANTHER" id="PTHR23077:SF171">
    <property type="entry name" value="NUCLEAR VALOSIN-CONTAINING PROTEIN-LIKE"/>
    <property type="match status" value="1"/>
</dbReference>
<evidence type="ECO:0000256" key="6">
    <source>
        <dbReference type="SAM" id="MobiDB-lite"/>
    </source>
</evidence>
<dbReference type="InterPro" id="IPR005938">
    <property type="entry name" value="AAA_ATPase_CDC48"/>
</dbReference>
<dbReference type="STRING" id="477974.Daud_1492"/>
<dbReference type="Proteomes" id="UP000008544">
    <property type="component" value="Chromosome"/>
</dbReference>
<dbReference type="FunFam" id="1.10.8.60:FF:000057">
    <property type="entry name" value="AAA family ATPase, CDC48 subfamily"/>
    <property type="match status" value="1"/>
</dbReference>
<dbReference type="HOGENOM" id="CLU_000688_12_2_9"/>
<dbReference type="CDD" id="cd19511">
    <property type="entry name" value="RecA-like_CDC48_r2-like"/>
    <property type="match status" value="1"/>
</dbReference>
<evidence type="ECO:0000256" key="5">
    <source>
        <dbReference type="RuleBase" id="RU003651"/>
    </source>
</evidence>
<dbReference type="InterPro" id="IPR003959">
    <property type="entry name" value="ATPase_AAA_core"/>
</dbReference>
<dbReference type="InterPro" id="IPR050168">
    <property type="entry name" value="AAA_ATPase_domain"/>
</dbReference>
<dbReference type="AlphaFoldDB" id="B1I4U3"/>
<dbReference type="InterPro" id="IPR009010">
    <property type="entry name" value="Asp_de-COase-like_dom_sf"/>
</dbReference>
<comment type="similarity">
    <text evidence="1">Belongs to the AAA ATPase family. CDC48 subfamily.</text>
</comment>
<dbReference type="Gene3D" id="1.10.8.60">
    <property type="match status" value="2"/>
</dbReference>
<feature type="domain" description="AAA+ ATPase" evidence="7">
    <location>
        <begin position="506"/>
        <end position="644"/>
    </location>
</feature>
<keyword evidence="10" id="KW-0378">Hydrolase</keyword>
<dbReference type="SUPFAM" id="SSF52540">
    <property type="entry name" value="P-loop containing nucleoside triphosphate hydrolases"/>
    <property type="match status" value="2"/>
</dbReference>
<reference evidence="10 11" key="2">
    <citation type="journal article" date="2008" name="Science">
        <title>Environmental genomics reveals a single-species ecosystem deep within Earth.</title>
        <authorList>
            <person name="Chivian D."/>
            <person name="Brodie E.L."/>
            <person name="Alm E.J."/>
            <person name="Culley D.E."/>
            <person name="Dehal P.S."/>
            <person name="Desantis T.Z."/>
            <person name="Gihring T.M."/>
            <person name="Lapidus A."/>
            <person name="Lin L.H."/>
            <person name="Lowry S.R."/>
            <person name="Moser D.P."/>
            <person name="Richardson P.M."/>
            <person name="Southam G."/>
            <person name="Wanger G."/>
            <person name="Pratt L.M."/>
            <person name="Andersen G.L."/>
            <person name="Hazen T.C."/>
            <person name="Brockman F.J."/>
            <person name="Arkin A.P."/>
            <person name="Onstott T.C."/>
        </authorList>
    </citation>
    <scope>NUCLEOTIDE SEQUENCE [LARGE SCALE GENOMIC DNA]</scope>
    <source>
        <strain evidence="10 11">MP104C</strain>
    </source>
</reference>
<dbReference type="FunFam" id="3.40.50.300:FF:000018">
    <property type="entry name" value="Cell division control 48"/>
    <property type="match status" value="1"/>
</dbReference>
<dbReference type="SUPFAM" id="SSF50692">
    <property type="entry name" value="ADC-like"/>
    <property type="match status" value="1"/>
</dbReference>
<keyword evidence="2" id="KW-0677">Repeat</keyword>
<evidence type="ECO:0000313" key="10">
    <source>
        <dbReference type="EMBL" id="ACA59998.1"/>
    </source>
</evidence>
<dbReference type="GO" id="GO:0005737">
    <property type="term" value="C:cytoplasm"/>
    <property type="evidence" value="ECO:0007669"/>
    <property type="project" value="UniProtKB-ARBA"/>
</dbReference>
<dbReference type="PANTHER" id="PTHR23077">
    <property type="entry name" value="AAA-FAMILY ATPASE"/>
    <property type="match status" value="1"/>
</dbReference>
<evidence type="ECO:0000313" key="11">
    <source>
        <dbReference type="Proteomes" id="UP000008544"/>
    </source>
</evidence>
<dbReference type="NCBIfam" id="TIGR01243">
    <property type="entry name" value="CDC48"/>
    <property type="match status" value="1"/>
</dbReference>
<dbReference type="InterPro" id="IPR041569">
    <property type="entry name" value="AAA_lid_3"/>
</dbReference>
<dbReference type="PROSITE" id="PS50890">
    <property type="entry name" value="PUA"/>
    <property type="match status" value="1"/>
</dbReference>
<dbReference type="InterPro" id="IPR004201">
    <property type="entry name" value="Cdc48_dom2"/>
</dbReference>
<dbReference type="Gene3D" id="2.40.40.20">
    <property type="match status" value="1"/>
</dbReference>
<proteinExistence type="inferred from homology"/>
<sequence>MAEKVGWGKLFKEESIRMDTGSTGLFLRVLEALTKDVGRGIARLDPRDMERINVSVGDVIEIKGNKRTVAKVMPAYMEQRGKNVIQIDGIIRENARAGLGDKVQIQKIPFDNASTIILAPINAYRAVPKDKDGRYIGKLMEGFPLLKGDKVRINLFGSRTQEFTVVETIPKDVVLVHTDTIVKVKSQEVTGKKQSLITYEDIGGLQKGIQRIREMIELPLKYPEIFARLGIEAPKGVLLHGPPGTGKTLIARAVANETDAHFFHVNGPEIIHKFYGESEANLRGIFEEAGKNAPSIIFLDEIDAIAPKRESVVGEVEKRVVAQLLGLMDGLESRGQVIVIGATNIPNSLDPALRRPGRFDREITVNIPDKKSRLEILQIHTRGMPLSKDVHLEKIAEITHGYVGADLAALCKEAAMACLRKVFPQIDLRSNYLSYEVLMELEVTMADFSEAFKDVEPSAIREVFVEVPDVRWSDIGGLDKVKQELKEAVEWPIKHPGLFTYVKTNPPKGILLHGSPGTGKTLIAKAVANESGVNFISVKGPALLSKWVGESEKGVREVFKKAKQAAPCIVFFDEIDALVPVRGTGGGDAHVAERVLSQLLTEMDGVEELKGVVVLAATNRLELIDPALLRPGRFDLLLELPVPGEDERLAILQIHTNGKPLAEDVDLVNLAIITDGSTGADIQAICNRASLLAIREFLDSSQNDKDPDYSRLQIAAKHFDAALEEVRRPEPAQIEDQKPRVLTMKKDPEECSS</sequence>
<dbReference type="InterPro" id="IPR003338">
    <property type="entry name" value="CDC4_N-term_subdom"/>
</dbReference>
<dbReference type="EMBL" id="CP000860">
    <property type="protein sequence ID" value="ACA59998.1"/>
    <property type="molecule type" value="Genomic_DNA"/>
</dbReference>
<dbReference type="SUPFAM" id="SSF54585">
    <property type="entry name" value="Cdc48 domain 2-like"/>
    <property type="match status" value="1"/>
</dbReference>
<evidence type="ECO:0000256" key="4">
    <source>
        <dbReference type="ARBA" id="ARBA00022840"/>
    </source>
</evidence>
<dbReference type="SMART" id="SM01073">
    <property type="entry name" value="CDC48_N"/>
    <property type="match status" value="1"/>
</dbReference>
<dbReference type="Pfam" id="PF02359">
    <property type="entry name" value="CDC48_N"/>
    <property type="match status" value="1"/>
</dbReference>
<dbReference type="EC" id="3.6.4.6" evidence="10"/>
<feature type="domain" description="CDC48" evidence="8">
    <location>
        <begin position="126"/>
        <end position="191"/>
    </location>
</feature>
<dbReference type="Pfam" id="PF02933">
    <property type="entry name" value="CDC48_2"/>
    <property type="match status" value="1"/>
</dbReference>
<keyword evidence="3 5" id="KW-0547">Nucleotide-binding</keyword>